<protein>
    <recommendedName>
        <fullName evidence="4">Glutamyl-tRNA reductase</fullName>
        <shortName evidence="4">GluTR</shortName>
        <ecNumber evidence="4">1.2.1.70</ecNumber>
    </recommendedName>
</protein>
<comment type="subunit">
    <text evidence="4">Homodimer.</text>
</comment>
<dbReference type="InterPro" id="IPR036343">
    <property type="entry name" value="GluRdtase_N_sf"/>
</dbReference>
<feature type="binding site" evidence="4">
    <location>
        <begin position="117"/>
        <end position="119"/>
    </location>
    <ligand>
        <name>substrate</name>
    </ligand>
</feature>
<dbReference type="RefSeq" id="WP_289725446.1">
    <property type="nucleotide sequence ID" value="NZ_JAUDUY010000005.1"/>
</dbReference>
<dbReference type="PANTHER" id="PTHR43013">
    <property type="entry name" value="GLUTAMYL-TRNA REDUCTASE"/>
    <property type="match status" value="1"/>
</dbReference>
<dbReference type="SUPFAM" id="SSF69742">
    <property type="entry name" value="Glutamyl tRNA-reductase catalytic, N-terminal domain"/>
    <property type="match status" value="1"/>
</dbReference>
<comment type="miscellaneous">
    <text evidence="4">During catalysis, the active site Cys acts as a nucleophile attacking the alpha-carbonyl group of tRNA-bound glutamate with the formation of a thioester intermediate between enzyme and glutamate, and the concomitant release of tRNA(Glu). The thioester intermediate is finally reduced by direct hydride transfer from NADPH, to form the product GSA.</text>
</comment>
<dbReference type="PIRSF" id="PIRSF000445">
    <property type="entry name" value="4pyrrol_synth_GluRdtase"/>
    <property type="match status" value="1"/>
</dbReference>
<dbReference type="SUPFAM" id="SSF51735">
    <property type="entry name" value="NAD(P)-binding Rossmann-fold domains"/>
    <property type="match status" value="1"/>
</dbReference>
<dbReference type="Pfam" id="PF01488">
    <property type="entry name" value="Shikimate_DH"/>
    <property type="match status" value="1"/>
</dbReference>
<keyword evidence="3 4" id="KW-0627">Porphyrin biosynthesis</keyword>
<feature type="binding site" evidence="4">
    <location>
        <begin position="52"/>
        <end position="55"/>
    </location>
    <ligand>
        <name>substrate</name>
    </ligand>
</feature>
<feature type="site" description="Important for activity" evidence="4">
    <location>
        <position position="102"/>
    </location>
</feature>
<feature type="domain" description="Quinate/shikimate 5-dehydrogenase/glutamyl-tRNA reductase" evidence="5">
    <location>
        <begin position="181"/>
        <end position="301"/>
    </location>
</feature>
<evidence type="ECO:0000259" key="5">
    <source>
        <dbReference type="Pfam" id="PF01488"/>
    </source>
</evidence>
<comment type="catalytic activity">
    <reaction evidence="4">
        <text>(S)-4-amino-5-oxopentanoate + tRNA(Glu) + NADP(+) = L-glutamyl-tRNA(Glu) + NADPH + H(+)</text>
        <dbReference type="Rhea" id="RHEA:12344"/>
        <dbReference type="Rhea" id="RHEA-COMP:9663"/>
        <dbReference type="Rhea" id="RHEA-COMP:9680"/>
        <dbReference type="ChEBI" id="CHEBI:15378"/>
        <dbReference type="ChEBI" id="CHEBI:57501"/>
        <dbReference type="ChEBI" id="CHEBI:57783"/>
        <dbReference type="ChEBI" id="CHEBI:58349"/>
        <dbReference type="ChEBI" id="CHEBI:78442"/>
        <dbReference type="ChEBI" id="CHEBI:78520"/>
        <dbReference type="EC" id="1.2.1.70"/>
    </reaction>
</comment>
<comment type="domain">
    <text evidence="4">Possesses an unusual extended V-shaped dimeric structure with each monomer consisting of three distinct domains arranged along a curved 'spinal' alpha-helix. The N-terminal catalytic domain specifically recognizes the glutamate moiety of the substrate. The second domain is the NADPH-binding domain, and the third C-terminal domain is responsible for dimerization.</text>
</comment>
<reference evidence="7" key="1">
    <citation type="submission" date="2023-06" db="EMBL/GenBank/DDBJ databases">
        <title>Robiginitalea aurantiacus sp. nov. and Algoriphagus sediminis sp. nov., isolated from coastal sediment.</title>
        <authorList>
            <person name="Zhou Z.Y."/>
            <person name="An J."/>
            <person name="Jia Y.W."/>
            <person name="Du Z.J."/>
        </authorList>
    </citation>
    <scope>NUCLEOTIDE SEQUENCE</scope>
    <source>
        <strain evidence="7">M39</strain>
    </source>
</reference>
<comment type="function">
    <text evidence="4">Catalyzes the NADPH-dependent reduction of glutamyl-tRNA(Glu) to glutamate 1-semialdehyde (GSA).</text>
</comment>
<dbReference type="PANTHER" id="PTHR43013:SF1">
    <property type="entry name" value="GLUTAMYL-TRNA REDUCTASE"/>
    <property type="match status" value="1"/>
</dbReference>
<evidence type="ECO:0000313" key="7">
    <source>
        <dbReference type="EMBL" id="MDM9632088.1"/>
    </source>
</evidence>
<dbReference type="InterPro" id="IPR015895">
    <property type="entry name" value="4pyrrol_synth_GluRdtase_N"/>
</dbReference>
<keyword evidence="1 4" id="KW-0521">NADP</keyword>
<evidence type="ECO:0000256" key="3">
    <source>
        <dbReference type="ARBA" id="ARBA00023244"/>
    </source>
</evidence>
<dbReference type="HAMAP" id="MF_00087">
    <property type="entry name" value="Glu_tRNA_reductase"/>
    <property type="match status" value="1"/>
</dbReference>
<feature type="binding site" evidence="4">
    <location>
        <begin position="193"/>
        <end position="198"/>
    </location>
    <ligand>
        <name>NADP(+)</name>
        <dbReference type="ChEBI" id="CHEBI:58349"/>
    </ligand>
</feature>
<keyword evidence="2 4" id="KW-0560">Oxidoreductase</keyword>
<dbReference type="Gene3D" id="3.40.50.720">
    <property type="entry name" value="NAD(P)-binding Rossmann-like Domain"/>
    <property type="match status" value="1"/>
</dbReference>
<dbReference type="InterPro" id="IPR036291">
    <property type="entry name" value="NAD(P)-bd_dom_sf"/>
</dbReference>
<dbReference type="InterPro" id="IPR000343">
    <property type="entry name" value="4pyrrol_synth_GluRdtase"/>
</dbReference>
<evidence type="ECO:0000256" key="1">
    <source>
        <dbReference type="ARBA" id="ARBA00022857"/>
    </source>
</evidence>
<dbReference type="EMBL" id="JAUDUY010000005">
    <property type="protein sequence ID" value="MDM9632088.1"/>
    <property type="molecule type" value="Genomic_DNA"/>
</dbReference>
<organism evidence="7 8">
    <name type="scientific">Robiginitalea aurantiaca</name>
    <dbReference type="NCBI Taxonomy" id="3056915"/>
    <lineage>
        <taxon>Bacteria</taxon>
        <taxon>Pseudomonadati</taxon>
        <taxon>Bacteroidota</taxon>
        <taxon>Flavobacteriia</taxon>
        <taxon>Flavobacteriales</taxon>
        <taxon>Flavobacteriaceae</taxon>
        <taxon>Robiginitalea</taxon>
    </lineage>
</organism>
<keyword evidence="8" id="KW-1185">Reference proteome</keyword>
<accession>A0ABT7WGN5</accession>
<sequence>MESRLRYLSISHHTAPVARRERFHLSDTQKQKVAHGLQSAFPDLRSLLLLVTCNRTECYFESKQTAAAEVRDYLLQLIVGSVEASDQSDFRLSDRTKDTVLHLLRVSAGLESSVLGDSEIIHQIRKAYHFSLENNLQGSHLERSMQTLFRTHKRVSNETGFRDGTTSTAYKALKLIGDTFGSEASQKKILFVGAGDIVRQLFKYNSKFGYRNIFVTNRTMARAERLARLNKISAWPWEKLLKNDLGEFDVIISAVSHASGLIHKGIGVDKPVLLVDLAVPGNFSPALATNPAVEMHNLDSIASQLKSNRMARNAAAENVEEIIHQEWSAFNEWQEMQPFRSLMAERKKQVFKTLKRIGVAEGHGWSKGEISVLSNRIMRKILKKPETLQNSKNLEKLIAQYASVPAL</sequence>
<dbReference type="Gene3D" id="3.30.460.30">
    <property type="entry name" value="Glutamyl-tRNA reductase, N-terminal domain"/>
    <property type="match status" value="1"/>
</dbReference>
<comment type="pathway">
    <text evidence="4">Porphyrin-containing compound metabolism; protoporphyrin-IX biosynthesis; 5-aminolevulinate from L-glutamyl-tRNA(Glu): step 1/2.</text>
</comment>
<feature type="active site" description="Nucleophile" evidence="4">
    <location>
        <position position="53"/>
    </location>
</feature>
<dbReference type="Pfam" id="PF05201">
    <property type="entry name" value="GlutR_N"/>
    <property type="match status" value="1"/>
</dbReference>
<dbReference type="InterPro" id="IPR006151">
    <property type="entry name" value="Shikm_DH/Glu-tRNA_Rdtase"/>
</dbReference>
<proteinExistence type="inferred from homology"/>
<feature type="binding site" evidence="4">
    <location>
        <position position="112"/>
    </location>
    <ligand>
        <name>substrate</name>
    </ligand>
</feature>
<comment type="caution">
    <text evidence="7">The sequence shown here is derived from an EMBL/GenBank/DDBJ whole genome shotgun (WGS) entry which is preliminary data.</text>
</comment>
<dbReference type="EC" id="1.2.1.70" evidence="4"/>
<gene>
    <name evidence="4" type="primary">hemA</name>
    <name evidence="7" type="ORF">QU605_11420</name>
</gene>
<evidence type="ECO:0000313" key="8">
    <source>
        <dbReference type="Proteomes" id="UP001174839"/>
    </source>
</evidence>
<evidence type="ECO:0000256" key="2">
    <source>
        <dbReference type="ARBA" id="ARBA00023002"/>
    </source>
</evidence>
<feature type="binding site" evidence="4">
    <location>
        <position position="123"/>
    </location>
    <ligand>
        <name>substrate</name>
    </ligand>
</feature>
<name>A0ABT7WGN5_9FLAO</name>
<evidence type="ECO:0000256" key="4">
    <source>
        <dbReference type="HAMAP-Rule" id="MF_00087"/>
    </source>
</evidence>
<comment type="similarity">
    <text evidence="4">Belongs to the glutamyl-tRNA reductase family.</text>
</comment>
<evidence type="ECO:0000259" key="6">
    <source>
        <dbReference type="Pfam" id="PF05201"/>
    </source>
</evidence>
<dbReference type="Proteomes" id="UP001174839">
    <property type="component" value="Unassembled WGS sequence"/>
</dbReference>
<feature type="domain" description="Glutamyl-tRNA reductase N-terminal" evidence="6">
    <location>
        <begin position="9"/>
        <end position="159"/>
    </location>
</feature>